<evidence type="ECO:0000313" key="1">
    <source>
        <dbReference type="EMBL" id="CDS21204.1"/>
    </source>
</evidence>
<protein>
    <submittedName>
        <fullName evidence="3">Ovule protein</fullName>
    </submittedName>
</protein>
<name>A0A068WM47_ECHGR</name>
<reference evidence="1 2" key="1">
    <citation type="journal article" date="2013" name="Nature">
        <title>The genomes of four tapeworm species reveal adaptations to parasitism.</title>
        <authorList>
            <person name="Tsai I.J."/>
            <person name="Zarowiecki M."/>
            <person name="Holroyd N."/>
            <person name="Garciarrubio A."/>
            <person name="Sanchez-Flores A."/>
            <person name="Brooks K.L."/>
            <person name="Tracey A."/>
            <person name="Bobes R.J."/>
            <person name="Fragoso G."/>
            <person name="Sciutto E."/>
            <person name="Aslett M."/>
            <person name="Beasley H."/>
            <person name="Bennett H.M."/>
            <person name="Cai J."/>
            <person name="Camicia F."/>
            <person name="Clark R."/>
            <person name="Cucher M."/>
            <person name="De Silva N."/>
            <person name="Day T.A."/>
            <person name="Deplazes P."/>
            <person name="Estrada K."/>
            <person name="Fernandez C."/>
            <person name="Holland P.W."/>
            <person name="Hou J."/>
            <person name="Hu S."/>
            <person name="Huckvale T."/>
            <person name="Hung S.S."/>
            <person name="Kamenetzky L."/>
            <person name="Keane J.A."/>
            <person name="Kiss F."/>
            <person name="Koziol U."/>
            <person name="Lambert O."/>
            <person name="Liu K."/>
            <person name="Luo X."/>
            <person name="Luo Y."/>
            <person name="Macchiaroli N."/>
            <person name="Nichol S."/>
            <person name="Paps J."/>
            <person name="Parkinson J."/>
            <person name="Pouchkina-Stantcheva N."/>
            <person name="Riddiford N."/>
            <person name="Rosenzvit M."/>
            <person name="Salinas G."/>
            <person name="Wasmuth J.D."/>
            <person name="Zamanian M."/>
            <person name="Zheng Y."/>
            <person name="Cai X."/>
            <person name="Soberon X."/>
            <person name="Olson P.D."/>
            <person name="Laclette J.P."/>
            <person name="Brehm K."/>
            <person name="Berriman M."/>
            <person name="Garciarrubio A."/>
            <person name="Bobes R.J."/>
            <person name="Fragoso G."/>
            <person name="Sanchez-Flores A."/>
            <person name="Estrada K."/>
            <person name="Cevallos M.A."/>
            <person name="Morett E."/>
            <person name="Gonzalez V."/>
            <person name="Portillo T."/>
            <person name="Ochoa-Leyva A."/>
            <person name="Jose M.V."/>
            <person name="Sciutto E."/>
            <person name="Landa A."/>
            <person name="Jimenez L."/>
            <person name="Valdes V."/>
            <person name="Carrero J.C."/>
            <person name="Larralde C."/>
            <person name="Morales-Montor J."/>
            <person name="Limon-Lason J."/>
            <person name="Soberon X."/>
            <person name="Laclette J.P."/>
        </authorList>
    </citation>
    <scope>NUCLEOTIDE SEQUENCE [LARGE SCALE GENOMIC DNA]</scope>
</reference>
<dbReference type="EMBL" id="LK028583">
    <property type="protein sequence ID" value="CDS21204.1"/>
    <property type="molecule type" value="Genomic_DNA"/>
</dbReference>
<evidence type="ECO:0000313" key="2">
    <source>
        <dbReference type="Proteomes" id="UP000492820"/>
    </source>
</evidence>
<gene>
    <name evidence="1" type="ORF">EgrG_000157700</name>
</gene>
<dbReference type="AlphaFoldDB" id="A0A068WM47"/>
<dbReference type="WBParaSite" id="EgrG_000157700">
    <property type="protein sequence ID" value="EgrG_000157700"/>
    <property type="gene ID" value="EgrG_000157700"/>
</dbReference>
<evidence type="ECO:0000313" key="3">
    <source>
        <dbReference type="WBParaSite" id="EgrG_000157700"/>
    </source>
</evidence>
<sequence>MSDTLAHRFPIFDSPFALNRSRAPAPHDNDDDGGVMMMIPLLPMMMLMTVPPTLFPVHVNVGGENFCVPADFTSQSSLIERGNPSSPTSIPSFLLSLLRSYLPPCVHKPAFNTELQLTWCLPSPPTQLLSLLPLLILVLTPNPSCQGDMNNNLWQLKQMPV</sequence>
<accession>A0A068WM47</accession>
<reference evidence="3" key="3">
    <citation type="submission" date="2020-10" db="UniProtKB">
        <authorList>
            <consortium name="WormBaseParasite"/>
        </authorList>
    </citation>
    <scope>IDENTIFICATION</scope>
</reference>
<dbReference type="Proteomes" id="UP000492820">
    <property type="component" value="Unassembled WGS sequence"/>
</dbReference>
<reference evidence="1" key="2">
    <citation type="submission" date="2014-06" db="EMBL/GenBank/DDBJ databases">
        <authorList>
            <person name="Aslett M."/>
        </authorList>
    </citation>
    <scope>NUCLEOTIDE SEQUENCE</scope>
</reference>
<proteinExistence type="predicted"/>
<organism evidence="1">
    <name type="scientific">Echinococcus granulosus</name>
    <name type="common">Hydatid tapeworm</name>
    <dbReference type="NCBI Taxonomy" id="6210"/>
    <lineage>
        <taxon>Eukaryota</taxon>
        <taxon>Metazoa</taxon>
        <taxon>Spiralia</taxon>
        <taxon>Lophotrochozoa</taxon>
        <taxon>Platyhelminthes</taxon>
        <taxon>Cestoda</taxon>
        <taxon>Eucestoda</taxon>
        <taxon>Cyclophyllidea</taxon>
        <taxon>Taeniidae</taxon>
        <taxon>Echinococcus</taxon>
        <taxon>Echinococcus granulosus group</taxon>
    </lineage>
</organism>